<name>A0A9D4IJ52_DREPO</name>
<reference evidence="2" key="2">
    <citation type="submission" date="2020-11" db="EMBL/GenBank/DDBJ databases">
        <authorList>
            <person name="McCartney M.A."/>
            <person name="Auch B."/>
            <person name="Kono T."/>
            <person name="Mallez S."/>
            <person name="Becker A."/>
            <person name="Gohl D.M."/>
            <person name="Silverstein K.A.T."/>
            <person name="Koren S."/>
            <person name="Bechman K.B."/>
            <person name="Herman A."/>
            <person name="Abrahante J.E."/>
            <person name="Garbe J."/>
        </authorList>
    </citation>
    <scope>NUCLEOTIDE SEQUENCE</scope>
    <source>
        <strain evidence="2">Duluth1</strain>
        <tissue evidence="2">Whole animal</tissue>
    </source>
</reference>
<dbReference type="EMBL" id="JAIWYP010000009">
    <property type="protein sequence ID" value="KAH3773643.1"/>
    <property type="molecule type" value="Genomic_DNA"/>
</dbReference>
<gene>
    <name evidence="2" type="ORF">DPMN_175010</name>
</gene>
<dbReference type="AlphaFoldDB" id="A0A9D4IJ52"/>
<proteinExistence type="predicted"/>
<dbReference type="Proteomes" id="UP000828390">
    <property type="component" value="Unassembled WGS sequence"/>
</dbReference>
<keyword evidence="1" id="KW-0175">Coiled coil</keyword>
<accession>A0A9D4IJ52</accession>
<evidence type="ECO:0000256" key="1">
    <source>
        <dbReference type="SAM" id="Coils"/>
    </source>
</evidence>
<evidence type="ECO:0000313" key="2">
    <source>
        <dbReference type="EMBL" id="KAH3773643.1"/>
    </source>
</evidence>
<keyword evidence="3" id="KW-1185">Reference proteome</keyword>
<comment type="caution">
    <text evidence="2">The sequence shown here is derived from an EMBL/GenBank/DDBJ whole genome shotgun (WGS) entry which is preliminary data.</text>
</comment>
<organism evidence="2 3">
    <name type="scientific">Dreissena polymorpha</name>
    <name type="common">Zebra mussel</name>
    <name type="synonym">Mytilus polymorpha</name>
    <dbReference type="NCBI Taxonomy" id="45954"/>
    <lineage>
        <taxon>Eukaryota</taxon>
        <taxon>Metazoa</taxon>
        <taxon>Spiralia</taxon>
        <taxon>Lophotrochozoa</taxon>
        <taxon>Mollusca</taxon>
        <taxon>Bivalvia</taxon>
        <taxon>Autobranchia</taxon>
        <taxon>Heteroconchia</taxon>
        <taxon>Euheterodonta</taxon>
        <taxon>Imparidentia</taxon>
        <taxon>Neoheterodontei</taxon>
        <taxon>Myida</taxon>
        <taxon>Dreissenoidea</taxon>
        <taxon>Dreissenidae</taxon>
        <taxon>Dreissena</taxon>
    </lineage>
</organism>
<feature type="coiled-coil region" evidence="1">
    <location>
        <begin position="81"/>
        <end position="118"/>
    </location>
</feature>
<protein>
    <submittedName>
        <fullName evidence="2">Uncharacterized protein</fullName>
    </submittedName>
</protein>
<reference evidence="2" key="1">
    <citation type="journal article" date="2019" name="bioRxiv">
        <title>The Genome of the Zebra Mussel, Dreissena polymorpha: A Resource for Invasive Species Research.</title>
        <authorList>
            <person name="McCartney M.A."/>
            <person name="Auch B."/>
            <person name="Kono T."/>
            <person name="Mallez S."/>
            <person name="Zhang Y."/>
            <person name="Obille A."/>
            <person name="Becker A."/>
            <person name="Abrahante J.E."/>
            <person name="Garbe J."/>
            <person name="Badalamenti J.P."/>
            <person name="Herman A."/>
            <person name="Mangelson H."/>
            <person name="Liachko I."/>
            <person name="Sullivan S."/>
            <person name="Sone E.D."/>
            <person name="Koren S."/>
            <person name="Silverstein K.A.T."/>
            <person name="Beckman K.B."/>
            <person name="Gohl D.M."/>
        </authorList>
    </citation>
    <scope>NUCLEOTIDE SEQUENCE</scope>
    <source>
        <strain evidence="2">Duluth1</strain>
        <tissue evidence="2">Whole animal</tissue>
    </source>
</reference>
<evidence type="ECO:0000313" key="3">
    <source>
        <dbReference type="Proteomes" id="UP000828390"/>
    </source>
</evidence>
<sequence>MTSLSDVFTEKERTNWLKALLAIDIAKTGLEQFVDNEARAIGRTVRHSLKCKVTDQGLQDIFTTLTSLLNDQICLANDVAAQEAVRKLTELQNDRISIEELGELLNEAYRTLKHATEAGECILSAEAERTFAQVIFKHCLKEKTRDGEQPLTSQKHNGQRRFKRKTKAGLELIQRKSYDAEECLESKIKDGTQQIEYTMQDRITSMQQAANTTSQIEYEREKAEIPRAHATEYEPVFIGMEYKLETFLIFQYSLETIKGICTICKQDLPNASRWLDDRVVSANSVLVCTTEEISQNFPIASKKQKISTVNLAENINKAKGFALVVIDTSLQETVVEALETSDIRNTGLLIVGDVDELPALPNVHLSHTQSSTILTDADCLLERCAFAVLSKVYMDMKLHFSNTSRSVAEQEKRSLRDIYDMISASFKRSGVPKDEWQNIATEKFEDPTDIDMAVDNILEIPDVIGCEKACGELLIYIQSSADYFTEQNIRSKLENNSVSKFHILRRITQKLCCTGDSVFGGRGTLGGFVRKKILPTVSVKDSALVPIADAASGTSRDDDTLVALVSRHLTQELRLLTCGNIQEHIGYIAPIRSDGEIDILPVDVFETVRRNCDIRFATEHNVMMTVTHLRKKNEIHSLRGANVHILGGRSRPGLGILVGPELRSRNSLRIIVRDRTCTAPFAQEGDSGAMVCYFDPRNGGMLYAVAMVVEIMRADDGSNRVYSAQVVDDALQKLSMWNECEYKFIEDDAE</sequence>